<dbReference type="SUPFAM" id="SSF46689">
    <property type="entry name" value="Homeodomain-like"/>
    <property type="match status" value="1"/>
</dbReference>
<dbReference type="PROSITE" id="PS00027">
    <property type="entry name" value="HOMEOBOX_1"/>
    <property type="match status" value="1"/>
</dbReference>
<dbReference type="Pfam" id="PF00046">
    <property type="entry name" value="Homeodomain"/>
    <property type="match status" value="1"/>
</dbReference>
<dbReference type="FunFam" id="1.10.10.60:FF:000027">
    <property type="entry name" value="LIM/homeobox protein Lhx9"/>
    <property type="match status" value="1"/>
</dbReference>
<comment type="subcellular location">
    <subcellularLocation>
        <location evidence="1 9 11">Nucleus</location>
    </subcellularLocation>
</comment>
<dbReference type="SMART" id="SM00132">
    <property type="entry name" value="LIM"/>
    <property type="match status" value="1"/>
</dbReference>
<evidence type="ECO:0000256" key="2">
    <source>
        <dbReference type="ARBA" id="ARBA00022723"/>
    </source>
</evidence>
<dbReference type="SUPFAM" id="SSF57716">
    <property type="entry name" value="Glucocorticoid receptor-like (DNA-binding domain)"/>
    <property type="match status" value="1"/>
</dbReference>
<evidence type="ECO:0008006" key="17">
    <source>
        <dbReference type="Google" id="ProtNLM"/>
    </source>
</evidence>
<accession>A0AAV7IBF8</accession>
<feature type="domain" description="LIM zinc-binding" evidence="13">
    <location>
        <begin position="105"/>
        <end position="167"/>
    </location>
</feature>
<keyword evidence="3" id="KW-0677">Repeat</keyword>
<evidence type="ECO:0000313" key="15">
    <source>
        <dbReference type="EMBL" id="KAH0549071.1"/>
    </source>
</evidence>
<reference evidence="15 16" key="1">
    <citation type="journal article" date="2021" name="J. Hered.">
        <title>A chromosome-level genome assembly of the parasitoid wasp, Cotesia glomerata (Hymenoptera: Braconidae).</title>
        <authorList>
            <person name="Pinto B.J."/>
            <person name="Weis J.J."/>
            <person name="Gamble T."/>
            <person name="Ode P.J."/>
            <person name="Paul R."/>
            <person name="Zaspel J.M."/>
        </authorList>
    </citation>
    <scope>NUCLEOTIDE SEQUENCE [LARGE SCALE GENOMIC DNA]</scope>
    <source>
        <strain evidence="15">CgM1</strain>
    </source>
</reference>
<evidence type="ECO:0000256" key="8">
    <source>
        <dbReference type="ARBA" id="ARBA00023242"/>
    </source>
</evidence>
<evidence type="ECO:0000256" key="4">
    <source>
        <dbReference type="ARBA" id="ARBA00022833"/>
    </source>
</evidence>
<evidence type="ECO:0000256" key="11">
    <source>
        <dbReference type="RuleBase" id="RU000682"/>
    </source>
</evidence>
<proteinExistence type="predicted"/>
<dbReference type="PANTHER" id="PTHR24208:SF168">
    <property type="entry name" value="PROTEIN APTEROUS"/>
    <property type="match status" value="1"/>
</dbReference>
<dbReference type="FunFam" id="2.10.110.10:FF:000136">
    <property type="entry name" value="LIM domain family"/>
    <property type="match status" value="1"/>
</dbReference>
<dbReference type="Gene3D" id="1.10.10.60">
    <property type="entry name" value="Homeodomain-like"/>
    <property type="match status" value="1"/>
</dbReference>
<dbReference type="AlphaFoldDB" id="A0AAV7IBF8"/>
<dbReference type="InterPro" id="IPR050453">
    <property type="entry name" value="LIM_Homeobox_TF"/>
</dbReference>
<dbReference type="InterPro" id="IPR017970">
    <property type="entry name" value="Homeobox_CS"/>
</dbReference>
<organism evidence="15 16">
    <name type="scientific">Cotesia glomerata</name>
    <name type="common">Lepidopteran parasitic wasp</name>
    <name type="synonym">Apanteles glomeratus</name>
    <dbReference type="NCBI Taxonomy" id="32391"/>
    <lineage>
        <taxon>Eukaryota</taxon>
        <taxon>Metazoa</taxon>
        <taxon>Ecdysozoa</taxon>
        <taxon>Arthropoda</taxon>
        <taxon>Hexapoda</taxon>
        <taxon>Insecta</taxon>
        <taxon>Pterygota</taxon>
        <taxon>Neoptera</taxon>
        <taxon>Endopterygota</taxon>
        <taxon>Hymenoptera</taxon>
        <taxon>Apocrita</taxon>
        <taxon>Ichneumonoidea</taxon>
        <taxon>Braconidae</taxon>
        <taxon>Microgastrinae</taxon>
        <taxon>Cotesia</taxon>
    </lineage>
</organism>
<evidence type="ECO:0000256" key="3">
    <source>
        <dbReference type="ARBA" id="ARBA00022737"/>
    </source>
</evidence>
<keyword evidence="4 10" id="KW-0862">Zinc</keyword>
<evidence type="ECO:0000256" key="5">
    <source>
        <dbReference type="ARBA" id="ARBA00023038"/>
    </source>
</evidence>
<dbReference type="GO" id="GO:0000977">
    <property type="term" value="F:RNA polymerase II transcription regulatory region sequence-specific DNA binding"/>
    <property type="evidence" value="ECO:0007669"/>
    <property type="project" value="TreeGrafter"/>
</dbReference>
<dbReference type="Pfam" id="PF00412">
    <property type="entry name" value="LIM"/>
    <property type="match status" value="1"/>
</dbReference>
<keyword evidence="5 10" id="KW-0440">LIM domain</keyword>
<comment type="caution">
    <text evidence="15">The sequence shown here is derived from an EMBL/GenBank/DDBJ whole genome shotgun (WGS) entry which is preliminary data.</text>
</comment>
<dbReference type="GO" id="GO:0005634">
    <property type="term" value="C:nucleus"/>
    <property type="evidence" value="ECO:0007669"/>
    <property type="project" value="UniProtKB-SubCell"/>
</dbReference>
<dbReference type="InterPro" id="IPR001781">
    <property type="entry name" value="Znf_LIM"/>
</dbReference>
<evidence type="ECO:0000256" key="10">
    <source>
        <dbReference type="PROSITE-ProRule" id="PRU00125"/>
    </source>
</evidence>
<keyword evidence="7 9" id="KW-0371">Homeobox</keyword>
<feature type="DNA-binding region" description="Homeobox" evidence="9">
    <location>
        <begin position="263"/>
        <end position="322"/>
    </location>
</feature>
<keyword evidence="16" id="KW-1185">Reference proteome</keyword>
<evidence type="ECO:0000256" key="9">
    <source>
        <dbReference type="PROSITE-ProRule" id="PRU00108"/>
    </source>
</evidence>
<keyword evidence="8 9" id="KW-0539">Nucleus</keyword>
<evidence type="ECO:0000256" key="7">
    <source>
        <dbReference type="ARBA" id="ARBA00023155"/>
    </source>
</evidence>
<dbReference type="SMART" id="SM00389">
    <property type="entry name" value="HOX"/>
    <property type="match status" value="1"/>
</dbReference>
<evidence type="ECO:0000256" key="1">
    <source>
        <dbReference type="ARBA" id="ARBA00004123"/>
    </source>
</evidence>
<dbReference type="Gene3D" id="2.10.110.10">
    <property type="entry name" value="Cysteine Rich Protein"/>
    <property type="match status" value="1"/>
</dbReference>
<dbReference type="PROSITE" id="PS00478">
    <property type="entry name" value="LIM_DOMAIN_1"/>
    <property type="match status" value="1"/>
</dbReference>
<dbReference type="GO" id="GO:0046872">
    <property type="term" value="F:metal ion binding"/>
    <property type="evidence" value="ECO:0007669"/>
    <property type="project" value="UniProtKB-KW"/>
</dbReference>
<evidence type="ECO:0000259" key="14">
    <source>
        <dbReference type="PROSITE" id="PS50071"/>
    </source>
</evidence>
<dbReference type="InterPro" id="IPR001356">
    <property type="entry name" value="HD"/>
</dbReference>
<feature type="domain" description="Homeobox" evidence="14">
    <location>
        <begin position="261"/>
        <end position="321"/>
    </location>
</feature>
<evidence type="ECO:0000256" key="12">
    <source>
        <dbReference type="SAM" id="MobiDB-lite"/>
    </source>
</evidence>
<gene>
    <name evidence="15" type="ORF">KQX54_005721</name>
</gene>
<evidence type="ECO:0000256" key="6">
    <source>
        <dbReference type="ARBA" id="ARBA00023125"/>
    </source>
</evidence>
<evidence type="ECO:0000259" key="13">
    <source>
        <dbReference type="PROSITE" id="PS50023"/>
    </source>
</evidence>
<dbReference type="PROSITE" id="PS50071">
    <property type="entry name" value="HOMEOBOX_2"/>
    <property type="match status" value="1"/>
</dbReference>
<dbReference type="PROSITE" id="PS50023">
    <property type="entry name" value="LIM_DOMAIN_2"/>
    <property type="match status" value="1"/>
</dbReference>
<sequence length="399" mass="43417">MLACVFTSGNSDGESNGYTMVCFRYQELQARDWGERQLKFQLLDFIISVVIVVLKYSRRKISSRAVALSAISGVPCCPIVSEALANVAGEVEQEVKAKSWLFAVSRCSRCRAGISATELVMRARELVYHVACFVCASCGVPLNKGDHFGQRDGLVYCRPHYELICCAADYGNTAGSVEDLGSPDVSSLTGYYSANEQSPVANVQKGRPRKRKLSEVSRSDLPVSMRLAAELMHPNELSSSMESLAAYDTSVGSPGPIHQSQRTKRMRTSFKHHQLRTMKSYFAINQNPDAKDLKQLAQKTGLSKRVLQVWFQNARAKWRRNIMRQEGSGGINVGGNANGTGCPGTPVPSSTGNSPNIGPGGGFLGADSNSQPGTSMEEIHALHHLHSAISSQVSFSDLY</sequence>
<feature type="compositionally biased region" description="Polar residues" evidence="12">
    <location>
        <begin position="347"/>
        <end position="356"/>
    </location>
</feature>
<dbReference type="PANTHER" id="PTHR24208">
    <property type="entry name" value="LIM/HOMEOBOX PROTEIN LHX"/>
    <property type="match status" value="1"/>
</dbReference>
<dbReference type="EMBL" id="JAHXZJ010001864">
    <property type="protein sequence ID" value="KAH0549071.1"/>
    <property type="molecule type" value="Genomic_DNA"/>
</dbReference>
<dbReference type="CDD" id="cd09377">
    <property type="entry name" value="LIM2_Lhx2_Lhx9"/>
    <property type="match status" value="1"/>
</dbReference>
<dbReference type="GO" id="GO:0000981">
    <property type="term" value="F:DNA-binding transcription factor activity, RNA polymerase II-specific"/>
    <property type="evidence" value="ECO:0007669"/>
    <property type="project" value="InterPro"/>
</dbReference>
<name>A0AAV7IBF8_COTGL</name>
<keyword evidence="2 10" id="KW-0479">Metal-binding</keyword>
<keyword evidence="6 9" id="KW-0238">DNA-binding</keyword>
<dbReference type="CDD" id="cd00086">
    <property type="entry name" value="homeodomain"/>
    <property type="match status" value="1"/>
</dbReference>
<dbReference type="GO" id="GO:0030182">
    <property type="term" value="P:neuron differentiation"/>
    <property type="evidence" value="ECO:0007669"/>
    <property type="project" value="TreeGrafter"/>
</dbReference>
<dbReference type="Proteomes" id="UP000826195">
    <property type="component" value="Unassembled WGS sequence"/>
</dbReference>
<evidence type="ECO:0000313" key="16">
    <source>
        <dbReference type="Proteomes" id="UP000826195"/>
    </source>
</evidence>
<dbReference type="InterPro" id="IPR009057">
    <property type="entry name" value="Homeodomain-like_sf"/>
</dbReference>
<feature type="region of interest" description="Disordered" evidence="12">
    <location>
        <begin position="329"/>
        <end position="374"/>
    </location>
</feature>
<protein>
    <recommendedName>
        <fullName evidence="17">Apterous</fullName>
    </recommendedName>
</protein>
<feature type="compositionally biased region" description="Gly residues" evidence="12">
    <location>
        <begin position="329"/>
        <end position="342"/>
    </location>
</feature>